<dbReference type="PIRSF" id="PIRSF027081">
    <property type="entry name" value="RNase_P/MRP_p29_subunit"/>
    <property type="match status" value="1"/>
</dbReference>
<comment type="subcellular location">
    <subcellularLocation>
        <location evidence="1">Nucleus</location>
    </subcellularLocation>
</comment>
<dbReference type="GO" id="GO:0030677">
    <property type="term" value="C:ribonuclease P complex"/>
    <property type="evidence" value="ECO:0007669"/>
    <property type="project" value="InterPro"/>
</dbReference>
<dbReference type="GO" id="GO:0006364">
    <property type="term" value="P:rRNA processing"/>
    <property type="evidence" value="ECO:0007669"/>
    <property type="project" value="TreeGrafter"/>
</dbReference>
<dbReference type="AlphaFoldDB" id="G4TV75"/>
<protein>
    <recommendedName>
        <fullName evidence="3">Ribonuclease P protein subunit</fullName>
    </recommendedName>
</protein>
<dbReference type="STRING" id="1109443.G4TV75"/>
<dbReference type="OrthoDB" id="124041at2759"/>
<evidence type="ECO:0000313" key="4">
    <source>
        <dbReference type="EMBL" id="CCA75218.1"/>
    </source>
</evidence>
<dbReference type="Proteomes" id="UP000007148">
    <property type="component" value="Unassembled WGS sequence"/>
</dbReference>
<dbReference type="OMA" id="IPKSECV"/>
<dbReference type="Pfam" id="PF01868">
    <property type="entry name" value="RNase_P-MRP_p29"/>
    <property type="match status" value="1"/>
</dbReference>
<dbReference type="PANTHER" id="PTHR13348:SF0">
    <property type="entry name" value="RIBONUCLEASE P PROTEIN SUBUNIT P29"/>
    <property type="match status" value="1"/>
</dbReference>
<sequence>MDVYQPLPPIQGQRLTFISSKPFVPTLIETCLPHIPKTTYSTRVENQQLQLFNPPKQSADKVAREAKKARRKKAQEKKRECVMGKRKAMELGVWEFDKRLAKWEIFWPVHRMWETYMADVMGFALRPEHLPAKERIEASVKAGVGAIQAKLLKADFHGCIVTVKDCKNASRIGGEGIVVHETSNTFKVVTREDELKVYPKQGTVFSFSLPLFAPSPHSRESDPRISFDLYGNQFRYRAGERAGKKFKPKETIEL</sequence>
<dbReference type="InParanoid" id="G4TV75"/>
<comment type="similarity">
    <text evidence="2">Belongs to the eukaryotic/archaeal RNase P protein component 1 family.</text>
</comment>
<evidence type="ECO:0000256" key="1">
    <source>
        <dbReference type="ARBA" id="ARBA00004123"/>
    </source>
</evidence>
<dbReference type="SUPFAM" id="SSF101744">
    <property type="entry name" value="Rof/RNase P subunit-like"/>
    <property type="match status" value="1"/>
</dbReference>
<dbReference type="FunCoup" id="G4TV75">
    <property type="interactions" value="264"/>
</dbReference>
<dbReference type="InterPro" id="IPR002730">
    <property type="entry name" value="Rpp29/RNP1"/>
</dbReference>
<dbReference type="GO" id="GO:0000172">
    <property type="term" value="C:ribonuclease MRP complex"/>
    <property type="evidence" value="ECO:0007669"/>
    <property type="project" value="InterPro"/>
</dbReference>
<evidence type="ECO:0000256" key="3">
    <source>
        <dbReference type="PIRNR" id="PIRNR027081"/>
    </source>
</evidence>
<dbReference type="InterPro" id="IPR023534">
    <property type="entry name" value="Rof/RNase_P-like"/>
</dbReference>
<dbReference type="InterPro" id="IPR036980">
    <property type="entry name" value="RNase_P/MRP_Rpp29_sf"/>
</dbReference>
<evidence type="ECO:0000313" key="5">
    <source>
        <dbReference type="Proteomes" id="UP000007148"/>
    </source>
</evidence>
<accession>G4TV75</accession>
<dbReference type="GO" id="GO:0033204">
    <property type="term" value="F:ribonuclease P RNA binding"/>
    <property type="evidence" value="ECO:0007669"/>
    <property type="project" value="InterPro"/>
</dbReference>
<comment type="caution">
    <text evidence="4">The sequence shown here is derived from an EMBL/GenBank/DDBJ whole genome shotgun (WGS) entry which is preliminary data.</text>
</comment>
<dbReference type="PANTHER" id="PTHR13348">
    <property type="entry name" value="RIBONUCLEASE P SUBUNIT P29"/>
    <property type="match status" value="1"/>
</dbReference>
<dbReference type="HOGENOM" id="CLU_078577_1_0_1"/>
<reference evidence="4 5" key="1">
    <citation type="journal article" date="2011" name="PLoS Pathog.">
        <title>Endophytic Life Strategies Decoded by Genome and Transcriptome Analyses of the Mutualistic Root Symbiont Piriformospora indica.</title>
        <authorList>
            <person name="Zuccaro A."/>
            <person name="Lahrmann U."/>
            <person name="Guldener U."/>
            <person name="Langen G."/>
            <person name="Pfiffi S."/>
            <person name="Biedenkopf D."/>
            <person name="Wong P."/>
            <person name="Samans B."/>
            <person name="Grimm C."/>
            <person name="Basiewicz M."/>
            <person name="Murat C."/>
            <person name="Martin F."/>
            <person name="Kogel K.H."/>
        </authorList>
    </citation>
    <scope>NUCLEOTIDE SEQUENCE [LARGE SCALE GENOMIC DNA]</scope>
    <source>
        <strain evidence="4 5">DSM 11827</strain>
    </source>
</reference>
<keyword evidence="5" id="KW-1185">Reference proteome</keyword>
<proteinExistence type="inferred from homology"/>
<keyword evidence="3" id="KW-0539">Nucleus</keyword>
<gene>
    <name evidence="4" type="ORF">PIIN_09202</name>
</gene>
<name>G4TV75_SERID</name>
<dbReference type="EMBL" id="CAFZ01000414">
    <property type="protein sequence ID" value="CCA75218.1"/>
    <property type="molecule type" value="Genomic_DNA"/>
</dbReference>
<dbReference type="eggNOG" id="KOG4046">
    <property type="taxonomic scope" value="Eukaryota"/>
</dbReference>
<evidence type="ECO:0000256" key="2">
    <source>
        <dbReference type="ARBA" id="ARBA00006181"/>
    </source>
</evidence>
<organism evidence="4 5">
    <name type="scientific">Serendipita indica (strain DSM 11827)</name>
    <name type="common">Root endophyte fungus</name>
    <name type="synonym">Piriformospora indica</name>
    <dbReference type="NCBI Taxonomy" id="1109443"/>
    <lineage>
        <taxon>Eukaryota</taxon>
        <taxon>Fungi</taxon>
        <taxon>Dikarya</taxon>
        <taxon>Basidiomycota</taxon>
        <taxon>Agaricomycotina</taxon>
        <taxon>Agaricomycetes</taxon>
        <taxon>Sebacinales</taxon>
        <taxon>Serendipitaceae</taxon>
        <taxon>Serendipita</taxon>
    </lineage>
</organism>
<dbReference type="InterPro" id="IPR016848">
    <property type="entry name" value="RNase_P/MRP_Rpp29-subunit"/>
</dbReference>
<dbReference type="SMART" id="SM00538">
    <property type="entry name" value="POP4"/>
    <property type="match status" value="1"/>
</dbReference>
<keyword evidence="3" id="KW-0819">tRNA processing</keyword>
<dbReference type="Gene3D" id="2.30.30.210">
    <property type="entry name" value="Ribonuclease P/MRP, subunit p29"/>
    <property type="match status" value="1"/>
</dbReference>
<dbReference type="GO" id="GO:0001682">
    <property type="term" value="P:tRNA 5'-leader removal"/>
    <property type="evidence" value="ECO:0007669"/>
    <property type="project" value="InterPro"/>
</dbReference>
<dbReference type="GO" id="GO:0005634">
    <property type="term" value="C:nucleus"/>
    <property type="evidence" value="ECO:0007669"/>
    <property type="project" value="UniProtKB-SubCell"/>
</dbReference>